<proteinExistence type="predicted"/>
<dbReference type="Gene3D" id="1.10.10.10">
    <property type="entry name" value="Winged helix-like DNA-binding domain superfamily/Winged helix DNA-binding domain"/>
    <property type="match status" value="1"/>
</dbReference>
<dbReference type="PANTHER" id="PTHR44688">
    <property type="entry name" value="DNA-BINDING TRANSCRIPTIONAL ACTIVATOR DEVR_DOSR"/>
    <property type="match status" value="1"/>
</dbReference>
<dbReference type="SUPFAM" id="SSF46894">
    <property type="entry name" value="C-terminal effector domain of the bipartite response regulators"/>
    <property type="match status" value="1"/>
</dbReference>
<reference evidence="6 7" key="1">
    <citation type="submission" date="2020-03" db="EMBL/GenBank/DDBJ databases">
        <title>Draft genome sequence of environmentally isolated cultures.</title>
        <authorList>
            <person name="Wilson H.S."/>
            <person name="De Leon M.E."/>
        </authorList>
    </citation>
    <scope>NUCLEOTIDE SEQUENCE [LARGE SCALE GENOMIC DNA]</scope>
    <source>
        <strain evidence="6 7">HSC-31F16</strain>
    </source>
</reference>
<keyword evidence="7" id="KW-1185">Reference proteome</keyword>
<dbReference type="Pfam" id="PF00196">
    <property type="entry name" value="GerE"/>
    <property type="match status" value="1"/>
</dbReference>
<dbReference type="PRINTS" id="PR00038">
    <property type="entry name" value="HTHLUXR"/>
</dbReference>
<gene>
    <name evidence="6" type="ORF">HA052_18200</name>
</gene>
<dbReference type="PANTHER" id="PTHR44688:SF16">
    <property type="entry name" value="DNA-BINDING TRANSCRIPTIONAL ACTIVATOR DEVR_DOSR"/>
    <property type="match status" value="1"/>
</dbReference>
<evidence type="ECO:0000256" key="3">
    <source>
        <dbReference type="ARBA" id="ARBA00023163"/>
    </source>
</evidence>
<keyword evidence="3" id="KW-0804">Transcription</keyword>
<dbReference type="InterPro" id="IPR036388">
    <property type="entry name" value="WH-like_DNA-bd_sf"/>
</dbReference>
<comment type="caution">
    <text evidence="6">The sequence shown here is derived from an EMBL/GenBank/DDBJ whole genome shotgun (WGS) entry which is preliminary data.</text>
</comment>
<evidence type="ECO:0000313" key="7">
    <source>
        <dbReference type="Proteomes" id="UP001515641"/>
    </source>
</evidence>
<sequence length="261" mass="29392">MQLNVADLVFHQQLGRLLDGVDNAAFWQRMAAFLREHLSFDTWVAVLFRQEAPPRVLADHAANYAADDLFADYRRGLYLLDPFYGFALKRPAAGVYRLDEVAPDRFRETEYFRRYFSRNVVADEIQFLQALPEGVLSLSLGSKRRFSEQELGVCNLFAPWLLPLSRLAARLDEGLRQPGAKAGRQSRRELEEALRAQGSSPLTKREVEVALLILGGYSTKGVARELGISLETAKVHRRHLYAKLGVSSQAALFLLLAGIQS</sequence>
<dbReference type="Proteomes" id="UP001515641">
    <property type="component" value="Unassembled WGS sequence"/>
</dbReference>
<dbReference type="SMART" id="SM00421">
    <property type="entry name" value="HTH_LUXR"/>
    <property type="match status" value="1"/>
</dbReference>
<evidence type="ECO:0000259" key="5">
    <source>
        <dbReference type="PROSITE" id="PS50043"/>
    </source>
</evidence>
<evidence type="ECO:0000256" key="4">
    <source>
        <dbReference type="SAM" id="MobiDB-lite"/>
    </source>
</evidence>
<name>A0ABX0LIR9_9NEIS</name>
<dbReference type="CDD" id="cd06170">
    <property type="entry name" value="LuxR_C_like"/>
    <property type="match status" value="1"/>
</dbReference>
<dbReference type="InterPro" id="IPR000792">
    <property type="entry name" value="Tscrpt_reg_LuxR_C"/>
</dbReference>
<evidence type="ECO:0000313" key="6">
    <source>
        <dbReference type="EMBL" id="NHR07127.1"/>
    </source>
</evidence>
<dbReference type="EMBL" id="JAAOMA010000029">
    <property type="protein sequence ID" value="NHR07127.1"/>
    <property type="molecule type" value="Genomic_DNA"/>
</dbReference>
<accession>A0ABX0LIR9</accession>
<feature type="domain" description="HTH luxR-type" evidence="5">
    <location>
        <begin position="195"/>
        <end position="260"/>
    </location>
</feature>
<evidence type="ECO:0000256" key="2">
    <source>
        <dbReference type="ARBA" id="ARBA00023125"/>
    </source>
</evidence>
<dbReference type="InterPro" id="IPR016032">
    <property type="entry name" value="Sig_transdc_resp-reg_C-effctor"/>
</dbReference>
<protein>
    <submittedName>
        <fullName evidence="6">Helix-turn-helix transcriptional regulator</fullName>
    </submittedName>
</protein>
<feature type="region of interest" description="Disordered" evidence="4">
    <location>
        <begin position="178"/>
        <end position="197"/>
    </location>
</feature>
<organism evidence="6 7">
    <name type="scientific">Chromobacterium fluminis</name>
    <dbReference type="NCBI Taxonomy" id="3044269"/>
    <lineage>
        <taxon>Bacteria</taxon>
        <taxon>Pseudomonadati</taxon>
        <taxon>Pseudomonadota</taxon>
        <taxon>Betaproteobacteria</taxon>
        <taxon>Neisseriales</taxon>
        <taxon>Chromobacteriaceae</taxon>
        <taxon>Chromobacterium</taxon>
    </lineage>
</organism>
<keyword evidence="2" id="KW-0238">DNA-binding</keyword>
<dbReference type="PROSITE" id="PS50043">
    <property type="entry name" value="HTH_LUXR_2"/>
    <property type="match status" value="1"/>
</dbReference>
<dbReference type="RefSeq" id="WP_166452979.1">
    <property type="nucleotide sequence ID" value="NZ_JAAOMA010000029.1"/>
</dbReference>
<evidence type="ECO:0000256" key="1">
    <source>
        <dbReference type="ARBA" id="ARBA00023015"/>
    </source>
</evidence>
<keyword evidence="1" id="KW-0805">Transcription regulation</keyword>